<feature type="domain" description="EGF-like" evidence="5">
    <location>
        <begin position="4784"/>
        <end position="4823"/>
    </location>
</feature>
<gene>
    <name evidence="7" type="ORF">AMK59_6536</name>
</gene>
<accession>A0A0T6AY06</accession>
<feature type="domain" description="EGF-like" evidence="5">
    <location>
        <begin position="821"/>
        <end position="859"/>
    </location>
</feature>
<feature type="domain" description="EGF-like" evidence="5">
    <location>
        <begin position="4845"/>
        <end position="4884"/>
    </location>
</feature>
<evidence type="ECO:0000259" key="5">
    <source>
        <dbReference type="PROSITE" id="PS50026"/>
    </source>
</evidence>
<dbReference type="SMART" id="SM00274">
    <property type="entry name" value="FOLN"/>
    <property type="match status" value="15"/>
</dbReference>
<feature type="domain" description="EGF-like" evidence="5">
    <location>
        <begin position="3229"/>
        <end position="3267"/>
    </location>
</feature>
<dbReference type="InterPro" id="IPR001507">
    <property type="entry name" value="ZP_dom"/>
</dbReference>
<feature type="domain" description="EGF-like" evidence="5">
    <location>
        <begin position="1553"/>
        <end position="1592"/>
    </location>
</feature>
<feature type="domain" description="EGF-like" evidence="5">
    <location>
        <begin position="2602"/>
        <end position="2640"/>
    </location>
</feature>
<evidence type="ECO:0000259" key="6">
    <source>
        <dbReference type="PROSITE" id="PS51034"/>
    </source>
</evidence>
<evidence type="ECO:0008006" key="9">
    <source>
        <dbReference type="Google" id="ProtNLM"/>
    </source>
</evidence>
<feature type="domain" description="EGF-like" evidence="5">
    <location>
        <begin position="776"/>
        <end position="813"/>
    </location>
</feature>
<feature type="domain" description="EGF-like" evidence="5">
    <location>
        <begin position="570"/>
        <end position="607"/>
    </location>
</feature>
<keyword evidence="2" id="KW-0245">EGF-like domain</keyword>
<dbReference type="EMBL" id="LJIG01022552">
    <property type="protein sequence ID" value="KRT79969.1"/>
    <property type="molecule type" value="Genomic_DNA"/>
</dbReference>
<feature type="domain" description="EGF-like" evidence="5">
    <location>
        <begin position="5098"/>
        <end position="5137"/>
    </location>
</feature>
<keyword evidence="4" id="KW-0472">Membrane</keyword>
<dbReference type="Pfam" id="PF21164">
    <property type="entry name" value="Dumpy_DPY"/>
    <property type="match status" value="36"/>
</dbReference>
<evidence type="ECO:0000313" key="7">
    <source>
        <dbReference type="EMBL" id="KRT79969.1"/>
    </source>
</evidence>
<feature type="disulfide bond" evidence="2">
    <location>
        <begin position="1406"/>
        <end position="1416"/>
    </location>
</feature>
<keyword evidence="1 2" id="KW-1015">Disulfide bond</keyword>
<proteinExistence type="predicted"/>
<feature type="domain" description="EGF-like" evidence="5">
    <location>
        <begin position="1972"/>
        <end position="2010"/>
    </location>
</feature>
<dbReference type="SMART" id="SM00181">
    <property type="entry name" value="EGF"/>
    <property type="match status" value="93"/>
</dbReference>
<dbReference type="PANTHER" id="PTHR22963:SF39">
    <property type="entry name" value="DUMPY"/>
    <property type="match status" value="1"/>
</dbReference>
<feature type="domain" description="EGF-like" evidence="5">
    <location>
        <begin position="2077"/>
        <end position="2115"/>
    </location>
</feature>
<feature type="domain" description="EGF-like" evidence="5">
    <location>
        <begin position="1447"/>
        <end position="1485"/>
    </location>
</feature>
<evidence type="ECO:0000256" key="1">
    <source>
        <dbReference type="ARBA" id="ARBA00023157"/>
    </source>
</evidence>
<evidence type="ECO:0000313" key="8">
    <source>
        <dbReference type="Proteomes" id="UP000051574"/>
    </source>
</evidence>
<keyword evidence="4" id="KW-1133">Transmembrane helix</keyword>
<feature type="region of interest" description="Disordered" evidence="3">
    <location>
        <begin position="5696"/>
        <end position="5724"/>
    </location>
</feature>
<feature type="domain" description="EGF-like" evidence="5">
    <location>
        <begin position="405"/>
        <end position="443"/>
    </location>
</feature>
<feature type="domain" description="EGF-like" evidence="5">
    <location>
        <begin position="511"/>
        <end position="549"/>
    </location>
</feature>
<name>A0A0T6AY06_9SCAR</name>
<feature type="domain" description="EGF-like" evidence="5">
    <location>
        <begin position="1139"/>
        <end position="1177"/>
    </location>
</feature>
<feature type="domain" description="EGF-like" evidence="5">
    <location>
        <begin position="88"/>
        <end position="126"/>
    </location>
</feature>
<feature type="domain" description="EGF-like" evidence="5">
    <location>
        <begin position="44"/>
        <end position="81"/>
    </location>
</feature>
<dbReference type="SUPFAM" id="SSF90148">
    <property type="entry name" value="DPY module"/>
    <property type="match status" value="27"/>
</dbReference>
<dbReference type="PROSITE" id="PS51034">
    <property type="entry name" value="ZP_2"/>
    <property type="match status" value="1"/>
</dbReference>
<organism evidence="7 8">
    <name type="scientific">Oryctes borbonicus</name>
    <dbReference type="NCBI Taxonomy" id="1629725"/>
    <lineage>
        <taxon>Eukaryota</taxon>
        <taxon>Metazoa</taxon>
        <taxon>Ecdysozoa</taxon>
        <taxon>Arthropoda</taxon>
        <taxon>Hexapoda</taxon>
        <taxon>Insecta</taxon>
        <taxon>Pterygota</taxon>
        <taxon>Neoptera</taxon>
        <taxon>Endopterygota</taxon>
        <taxon>Coleoptera</taxon>
        <taxon>Polyphaga</taxon>
        <taxon>Scarabaeiformia</taxon>
        <taxon>Scarabaeidae</taxon>
        <taxon>Dynastinae</taxon>
        <taxon>Oryctes</taxon>
    </lineage>
</organism>
<dbReference type="PROSITE" id="PS01186">
    <property type="entry name" value="EGF_2"/>
    <property type="match status" value="34"/>
</dbReference>
<dbReference type="InterPro" id="IPR009030">
    <property type="entry name" value="Growth_fac_rcpt_cys_sf"/>
</dbReference>
<feature type="domain" description="EGF-like" evidence="5">
    <location>
        <begin position="3335"/>
        <end position="3373"/>
    </location>
</feature>
<sequence>AQCNDGICTCLPEYQGDPYRQCRPECVLNSDCPRNKACIRNKCVDPCPGTCGQNAICSVINHIPMCSCQEGYTGNAFVLCTQYQPPINIHPCNPSPCGPNSQCREVNDQAVCSCVPSYIGSPPNCRPECITSSECSLSEACVNQKCIDPCPGTCGFAARCQVISHNPICTCAPKHTGDPFTRCTAIIDEPVIIPTNPCQLSPCGPYSECKVNGESPSCTCLENYIGTPPNCRPECVSNSECPNHLACISQKCKDPCPGICGTNAECRVVSHTPNCVCLSGFVGDPFAVCLLPIQPQPAPLTPCTPSPCGVNAICREQNGAGSCTCLPEYIGNPYEGCRPECVQNSDCSPNKACIRNKCQDPCPGTCGDNADCQVISHLPSCTCRIGFTGDPFRYCSKIPPKPPAPINVCSPSPCGPNSQCKEVNGQAVCSCLANYIGSPPGCRPECTVSSECSFDKACVNQKCSDPCPGICGVNANCQVNNHSPICSCRNDYTGDPFVNCYLIIKETEPSIIDYCVPNPCGPNAQCKDIGNQPSCSCLQGYMGVPPNCRHECIINPECASNLACIRNKCQDPCLGSCGINAQCKVINHTPSCFCPDGYTGDPFSNCHVKPPPQEPTLPDPCNPSPCGANADCNSGICTCKPEYQGDPYRGCRPECVLNNDCPNDRACVRNKCIDPCPGTCGENAVCTVINHIPMCSCAAGHTGNAFISCRPLPPTIVINVCSPSPCGPNSQCRNVNDQAVCSCLIGYLGTPPNCRPECIQSSECSLIQACNNQKCIDPCPGTCGIGAVCHVINHNPVCSCQERFTGDPFIRCQPIVEHIPRENPCQPSPCGPNSQCRVINDSPSCSCLPEFIGSPPNCRPECVSNSECPSNLACINQKCKDPCPGTCGVNAECRVISHTPNCHCISNYIGDPFTQCSPQPVEPIPVTAPCLPSPCGVNTICKEQNGAGACYCLPEYFGNPYEGCRPECVISSDCPSSKACINNKCRDPCPGTCGQNADCQVINHLPSCICRAGFTGDPFVFCNIVPQLPPKPQQPCNPSPCGPNSQCRVVNEQAVCSCLPDYMGSPPGCRPECVVSSECDLSKACVNQHCIDPCPGTCGVAAKCTVINHSPICSCDQGFTGDPFTRCIPIPPIIPPSPPLDPCLPSPCGPYSECRNIGSSPSCSCRIGYIGTPPNCKPECTVNSECPSNQACIREKCVDPCPGSCGINALCNVINHTPVCTCPERYTGDAFTNCYPEPEKPIDKIDKCQPSPCGANAQCRDGVCTCLPEYQGDPYKGCRPECILSTDCSKDKACIRQKCKDPCPGTCGQNAECVVINHIPMCSCISGHTGNAFVLCTPIPPSIKLNPCNPSPCGPNSQCKEINEQAVCSCVSGYLGSPPTCRPECVSSSECPQNQACNNQKCIDPCPGTCGINAICNVINHNPICSCPSPYTGDPFTRCSLPEPKPILNPCQPSPCGPNSQCRVVNDSPSCTCLPEFIDSPPNCRPECTSNSECSSNLACINLKCKDPCPGTCGVNAECRVVSHTPNCVCLHNYVGNPFIQCTHEEPPRPSVRPTPCVPSPCGANAICREQNGAGSCTCLSDYIGNPYEGCRPECVYNSDCPPNKACVRNKCQDPCPGTCGQNANCQTINHLPTCTCIIGYTGDPFRFCSLIVEHEPPVQKPCEPSPCGPNSQCRENNGQAICSCLPNYMGTPPGCRPECTVSSECPLDKACVSQKCIDPCPGVCGINSKCIVHNHSPICSCTEGYTGDPFTICNPIPPQIPTPHAVEDPCVPSPCGPYSECRDIGGLPSCSCSRNYVGTPPNCRPECTINSDCNSDLACINEKCKNPCLGSCGQNAQCNVFNHIPTCTCLKGYVGDPFNICTLKIESEAPKPDPCNPSPCGPNAICNNGVCTCLPEYQGDPYRECRPECVQNYDCPKDKACVRNKCTDPCPGICGQNAECTVVNHVPMCSCIKDYIGNAFIACNLAPEPIPNEPCKPSPCGPNSQCRAINGQAVCSCVPSYIGSPPSCRPECVSSTDCALNEACVNQKCIDPCLGSCGVGALCQVISHNPICSCPTKFTGDPFIRCFQIIEEEPTRTNPCQPSPCGPNAICKVINDSPSCSCLPEFIGQPPQCRPECISNGECANTLACINNKCKDPCTDICGINAECRVVSHTPNCVCIQGYFGDPFTNCGAPEVPVYDKTTPCAPNPCGANALCKEFNNAGSCTCLADYIGNPYEGCRPECVLSSDCPLNKACIRNKCKDPCPGTCGQNALCQVVNHAPSCTCIPGYTGDPFRYCNAYVEPQKPILDVCNPSPCGPNSQCREVNGQAVCSCLPAYIGSPPGCRPECTVSAECPQDKACVNQKCVDPCPGTCGSNANCKVINHNPICTCLIDFTGDPFTYCFKMQPIPSLPDIKKPACTPSPCGPNAVCREIGDIPSCSCLTGYISAPPNCRPECTSHNDCSNNLACINEKCKDPCIGSCGIFAICTVINHIPICTCQENYIGDPFSSCHLQPPRPPDRPVDLCNTKRCGSNAECHKGICTCLPEYQGDPYIGCRPECILNADCAKNKACIRNKCKDPCPGTCGQNAECAVINHIPTCTCLDGYTGDAFTICYTTPKPPITHPCNPSPCGPNSQCREINSQAVCSCVPGFIGSPPTCRPECLTSNECPLNEACVNQKCIDPCPGTCGINARCQVTNHNPICSCMNKYTGDPFIRCLLIEEEPHFVDPCRPSPCGPNAVCKVINDSPSCSCLPEYIGSPPYCKPECVSSNECADKLACINQKCKDPCPGICGQNAQCFVVSHTPNCVCIDNYEGDPFTICHIRQKPPSFEIVNPCIPSPCGPNAICNELNRAGSCVCLPDYIGNPYLGCRPECTLNSDCPANKACIGNKCKDPCPGVCGPNADCQVINHLPSCACRTNFKGDPFVYCSPIVEQPPLVRNPCSPSPCGPNSQCKEINEQAVCSCLPNYMGSPPGCRPECTISTECSFDKACVNQKCIDPCPGTCGVNARCSVINHSPICSCNEGQIGDPFTRCYAPPPPENKTVINPCIPSPCGAYAQCRPIGDTYSCYCLNNYIGTPPNCRPECVVHSECPSNLACIREKCRDPCPGSCGANAQCDVINHVSICTCIEGYIGDPFSNCYQKPVEPPIPKDPCHPSPCGPNAQCSNGICTCLAEYKGDPYVACRPECVQSIDCPRDKVCINNKCKDPCPGLCGREAECSVTNHIPTCTCVHGFTGDPFVVCAKVTPPPEVHPCNPSPCGPNSQCREINKQAVCSCLIGYMGVPPNCRPECITSYECPSDQACVNQKCVDPCPGTCGIRAMCQVINHNPICSCPPKYSGDPFVYCSPIPVLPPPPPENPCVPSPCGPHSQCDVTGDIHKCTCLPDFIGSPPNCRPECLINNECPINLACINQKCRDPCPGSCGLYAECSVVLHVPNCVCKENYVGDALVACYFKQPLPPPVVRNPCDPSPCGPNAYCRVENNYGICECLAEYRGNPYESCRPECVANSDCPMNRACIRNKCEDPCPGTCGIDAICDVINHIPVCSCPQNYIGDPFRICTLKPVIPSPPKDLCNPSPCGINTVCRASGSAAICECLPKFFGSPYTGGCRPECTVSTDCSSDKACVDMKCIDPCPGICGFNAQCNVINHSPICSCPSPLDGDPFVLCSERPPERDPCIPSPCRVNGHCRVVNDAAVCSYPECVINQDCPRNRACYGQKCRDPCSNACGVNALCQAINHRAVCSCPGDYIGVPEIECKPPPPTPLPKPECVQDSECPNDKACISQQCQNPCLASPSFCGFNAECRVQLHRAICICTEGYTGNAQSRCIEIGCRTDSDCPSNEACINRECVNPCTYTQCGLNAICRADSFHKPRCYCPDNFRGNPEIRCERPECSSDEECPYNLACRNERCEDPCRCGQDAICTVFYHRPQCSCPSGFTGNPSIKCNIERIDTSECKSDGDCPSKYACFSGQCKNPCFEVKPCGKNAECTVVDFLPLRTMLCSCLPGYVGDAGVDCRVESEPGCKSDADCTSIEACINRQCINPCLTGNPCASTAICEPLNHKAVCKCSHGLIGNPFIKCSPVTPEPECTRESDCPLDKTCISQTCQDPCIIRNPCGTNAQCKTSQHRPTCYCPDGWAGNPQITCYQPECKVDEDCPYDKACVNDNCLNPCAVTTCAFGSECVVLNHKAQCRCPAGTQGNPLISCVPGVCQYNEDCADHEACDRLNRVCRPVCDEEPCASTAICRGQNHQAKCTCPTDTSGNPYVECLARQPSIGCRSDSECSSQLICFNGACQNPCRNSDICKPDQECKVVDTLPFRTVMCQCPQDTYTDTNGRCIPLISQQCSVDTDCANTEKCIRGSCIDACKIDVCGINAICRSEYHQSLCTCASGYSGNPHVECSLIYVPAPIPECYTDRECAYDKACRNQFCVNPCTFDKPCATGAFCSVNTHNPVCTCPSGYEGNPKIECVAPVNVFGCKSNSDCARSEACVNRVCVSPCNCGPNSECIVTGHYPICYCKSGYSGNPQLGCIKLGCESDNDCSNDKQCYNGQCINPCILGHQCANNAECYGHNHRIACRCQAGYIGNPFEKCERVECHVDNDCPLNKACIQDHCVNPCSSIANPPCAQNAICYVQNHLAGCRCPEELPEGNPFSYCLPRMISQYECEVDPDCPSRLACIRNTCVNPCLELSPCHKSAQCSVLDTTPVRTMICTCPEGWVPDERGECHPVILPIPPGCVSDDDCSNNEACMNRLCRNPCDCGRNAACLVQNHRPVCSCKDGYEGNPNFACHAVGCRIDSECESGKSCVNGQCINPCLVKDPCGINAECYPSRNSAECRCFSGYRGNPYDKCIVVECTSNSDCPNDRQCINSQCIDPCIYENPCSPRAQCTVQNHLALCRCLPGFIGNPYVDCRREPQPECRQDGECSPRLACINNKCQDPCLIIHPCQVPSECRVDGTVPVRTMICVCPPGYISSGSGTCQPIKPVIGCVSDNECGNDKTCVQGICKNPCNCGPYADCQVRDHKPLCSCKDGFVGNPEIGCTPSVICRSNDECTGHEVCVNRQCVPVCDSERTVCGKGAVCYGINHRDVCECPPGFVGNARVSCHVIGCRSNVDCPASQACINEKCSNPCEERNPCDNSAECRVYNHQPVCACPIGYVGNTLTGCAKEEEKCKYDSDCPSQTACIGGECKNPCAITEPCGLNADCTLLNTEPVRTMICQCKPGYQGNAVIECTRSPVCRVDKGFIPTPDGRCVCPPNTALNDNDECVHCEPSRGYKVDERGRCVCALDRGFIIDERGNCVCPTEYGYTLDSEGNCVPAIGCGNDDDCADNRYCNPETETCDDPCLRSHCDKDLYCNATNHRSTCKSRVVIPMTFAKPEISVNCLSDGIQVEIFITEHGFNGVLYVKGHSKDEQCRKIVNFSPKTVNTTENFKVHFGSCGLTHINGHASFVFVIQKHPQLITFKAQAYHIKCVYQTGEQNVTLGFNVSMLTTAGTIANTGPPPTCTMRIVTRTGQEISSAAIGDELKLEVEVEPGSIYGGFARSCVARTSDNKIENEYIVTDADGCATDPKIFGDWDYNPDTHSLQASFNAFKFPSSDNIKFQCNIRVCFGKCQPVNCGGYNAFGRKRRDVESENATDVAIPGDYLSGQLREEITISSNAIFTLERREERGDPYEAQYAAKQEDICVSMIGFIIALIITALLALVAVAVAVSCWLMALRRRPKAAGPLPHPPEFPNPLFTTPEPMAEPSPDYLT</sequence>
<feature type="domain" description="EGF-like" evidence="5">
    <location>
        <begin position="1659"/>
        <end position="1697"/>
    </location>
</feature>
<feature type="disulfide bond" evidence="2">
    <location>
        <begin position="1094"/>
        <end position="1104"/>
    </location>
</feature>
<keyword evidence="4" id="KW-0812">Transmembrane</keyword>
<feature type="domain" description="EGF-like" evidence="5">
    <location>
        <begin position="1767"/>
        <end position="1805"/>
    </location>
</feature>
<comment type="caution">
    <text evidence="7">The sequence shown here is derived from an EMBL/GenBank/DDBJ whole genome shotgun (WGS) entry which is preliminary data.</text>
</comment>
<feature type="domain" description="EGF-like" evidence="5">
    <location>
        <begin position="2918"/>
        <end position="2956"/>
    </location>
</feature>
<dbReference type="InterPro" id="IPR001881">
    <property type="entry name" value="EGF-like_Ca-bd_dom"/>
</dbReference>
<feature type="domain" description="EGF-like" evidence="5">
    <location>
        <begin position="2396"/>
        <end position="2434"/>
    </location>
</feature>
<feature type="transmembrane region" description="Helical" evidence="4">
    <location>
        <begin position="5659"/>
        <end position="5687"/>
    </location>
</feature>
<feature type="disulfide bond" evidence="2">
    <location>
        <begin position="2245"/>
        <end position="2255"/>
    </location>
</feature>
<feature type="domain" description="EGF-like" evidence="5">
    <location>
        <begin position="1718"/>
        <end position="1755"/>
    </location>
</feature>
<dbReference type="PROSITE" id="PS50026">
    <property type="entry name" value="EGF_3"/>
    <property type="match status" value="39"/>
</dbReference>
<feature type="domain" description="EGF-like" evidence="5">
    <location>
        <begin position="1403"/>
        <end position="1440"/>
    </location>
</feature>
<dbReference type="InterPro" id="IPR003645">
    <property type="entry name" value="Fol_N"/>
</dbReference>
<evidence type="ECO:0000256" key="2">
    <source>
        <dbReference type="PROSITE-ProRule" id="PRU00076"/>
    </source>
</evidence>
<feature type="domain" description="EGF-like" evidence="5">
    <location>
        <begin position="717"/>
        <end position="755"/>
    </location>
</feature>
<feature type="disulfide bond" evidence="2">
    <location>
        <begin position="1721"/>
        <end position="1731"/>
    </location>
</feature>
<dbReference type="SUPFAM" id="SSF57184">
    <property type="entry name" value="Growth factor receptor domain"/>
    <property type="match status" value="3"/>
</dbReference>
<feature type="domain" description="EGF-like" evidence="5">
    <location>
        <begin position="1032"/>
        <end position="1070"/>
    </location>
</feature>
<feature type="domain" description="EGF-like" evidence="5">
    <location>
        <begin position="194"/>
        <end position="232"/>
    </location>
</feature>
<feature type="domain" description="ZP" evidence="6">
    <location>
        <begin position="5353"/>
        <end position="5595"/>
    </location>
</feature>
<feature type="domain" description="EGF-like" evidence="5">
    <location>
        <begin position="3024"/>
        <end position="3062"/>
    </location>
</feature>
<keyword evidence="8" id="KW-1185">Reference proteome</keyword>
<dbReference type="OrthoDB" id="4405280at2759"/>
<feature type="domain" description="EGF-like" evidence="5">
    <location>
        <begin position="2812"/>
        <end position="2851"/>
    </location>
</feature>
<feature type="domain" description="EGF-like" evidence="5">
    <location>
        <begin position="2242"/>
        <end position="2279"/>
    </location>
</feature>
<feature type="domain" description="EGF-like" evidence="5">
    <location>
        <begin position="1091"/>
        <end position="1128"/>
    </location>
</feature>
<feature type="domain" description="EGF-like" evidence="5">
    <location>
        <begin position="4526"/>
        <end position="4565"/>
    </location>
</feature>
<feature type="domain" description="EGF-like" evidence="5">
    <location>
        <begin position="1344"/>
        <end position="1382"/>
    </location>
</feature>
<dbReference type="InterPro" id="IPR048407">
    <property type="entry name" value="Dumpy_DPY"/>
</dbReference>
<feature type="disulfide bond" evidence="2">
    <location>
        <begin position="47"/>
        <end position="57"/>
    </location>
</feature>
<feature type="domain" description="EGF-like" evidence="5">
    <location>
        <begin position="3441"/>
        <end position="3480"/>
    </location>
</feature>
<dbReference type="Proteomes" id="UP000051574">
    <property type="component" value="Unassembled WGS sequence"/>
</dbReference>
<dbReference type="GO" id="GO:0005509">
    <property type="term" value="F:calcium ion binding"/>
    <property type="evidence" value="ECO:0007669"/>
    <property type="project" value="InterPro"/>
</dbReference>
<evidence type="ECO:0000256" key="4">
    <source>
        <dbReference type="SAM" id="Phobius"/>
    </source>
</evidence>
<feature type="domain" description="EGF-like" evidence="5">
    <location>
        <begin position="2706"/>
        <end position="2744"/>
    </location>
</feature>
<feature type="non-terminal residue" evidence="7">
    <location>
        <position position="1"/>
    </location>
</feature>
<feature type="domain" description="EGF-like" evidence="5">
    <location>
        <begin position="2288"/>
        <end position="2326"/>
    </location>
</feature>
<protein>
    <recommendedName>
        <fullName evidence="9">EGF-like domain containing protein</fullName>
    </recommendedName>
</protein>
<dbReference type="InterPro" id="IPR000742">
    <property type="entry name" value="EGF"/>
</dbReference>
<dbReference type="PANTHER" id="PTHR22963">
    <property type="entry name" value="ENDOGLIN-RELATED"/>
    <property type="match status" value="1"/>
</dbReference>
<feature type="domain" description="EGF-like" evidence="5">
    <location>
        <begin position="2182"/>
        <end position="2221"/>
    </location>
</feature>
<dbReference type="SMART" id="SM00286">
    <property type="entry name" value="PTI"/>
    <property type="match status" value="16"/>
</dbReference>
<dbReference type="SMART" id="SM00241">
    <property type="entry name" value="ZP"/>
    <property type="match status" value="1"/>
</dbReference>
<feature type="disulfide bond" evidence="2">
    <location>
        <begin position="779"/>
        <end position="789"/>
    </location>
</feature>
<comment type="caution">
    <text evidence="2">Lacks conserved residue(s) required for the propagation of feature annotation.</text>
</comment>
<feature type="disulfide bond" evidence="2">
    <location>
        <begin position="573"/>
        <end position="583"/>
    </location>
</feature>
<reference evidence="7 8" key="1">
    <citation type="submission" date="2015-09" db="EMBL/GenBank/DDBJ databases">
        <title>Draft genome of the scarab beetle Oryctes borbonicus.</title>
        <authorList>
            <person name="Meyer J.M."/>
            <person name="Markov G.V."/>
            <person name="Baskaran P."/>
            <person name="Herrmann M."/>
            <person name="Sommer R.J."/>
            <person name="Roedelsperger C."/>
        </authorList>
    </citation>
    <scope>NUCLEOTIDE SEQUENCE [LARGE SCALE GENOMIC DNA]</scope>
    <source>
        <strain evidence="7">OB123</strain>
        <tissue evidence="7">Whole animal</tissue>
    </source>
</reference>
<dbReference type="SMART" id="SM00179">
    <property type="entry name" value="EGF_CA"/>
    <property type="match status" value="14"/>
</dbReference>
<feature type="domain" description="EGF-like" evidence="5">
    <location>
        <begin position="4404"/>
        <end position="4443"/>
    </location>
</feature>
<feature type="domain" description="EGF-like" evidence="5">
    <location>
        <begin position="299"/>
        <end position="338"/>
    </location>
</feature>
<evidence type="ECO:0000256" key="3">
    <source>
        <dbReference type="SAM" id="MobiDB-lite"/>
    </source>
</evidence>